<sequence length="133" mass="14865">MQDRMVEDAGRKRISVIEGYRTGPSGSVQEVIVEGGSRTCGDPGNEILVRWCLCDFYNILYTSTGILLTSTTFLPTFTSSPPTTTIFPPKTLSFKIWRLEDSRIARPGEQKKAARKVYQTFRKQGGILLTLIS</sequence>
<evidence type="ECO:0000313" key="2">
    <source>
        <dbReference type="Proteomes" id="UP001292094"/>
    </source>
</evidence>
<dbReference type="Proteomes" id="UP001292094">
    <property type="component" value="Unassembled WGS sequence"/>
</dbReference>
<dbReference type="AlphaFoldDB" id="A0AAE1QG74"/>
<comment type="caution">
    <text evidence="1">The sequence shown here is derived from an EMBL/GenBank/DDBJ whole genome shotgun (WGS) entry which is preliminary data.</text>
</comment>
<protein>
    <submittedName>
        <fullName evidence="1">Uncharacterized protein</fullName>
    </submittedName>
</protein>
<keyword evidence="2" id="KW-1185">Reference proteome</keyword>
<name>A0AAE1QG74_9EUCA</name>
<reference evidence="1" key="1">
    <citation type="submission" date="2023-11" db="EMBL/GenBank/DDBJ databases">
        <title>Genome assemblies of two species of porcelain crab, Petrolisthes cinctipes and Petrolisthes manimaculis (Anomura: Porcellanidae).</title>
        <authorList>
            <person name="Angst P."/>
        </authorList>
    </citation>
    <scope>NUCLEOTIDE SEQUENCE</scope>
    <source>
        <strain evidence="1">PB745_02</strain>
        <tissue evidence="1">Gill</tissue>
    </source>
</reference>
<gene>
    <name evidence="1" type="ORF">Pmani_003460</name>
</gene>
<proteinExistence type="predicted"/>
<dbReference type="EMBL" id="JAWZYT010000256">
    <property type="protein sequence ID" value="KAK4325979.1"/>
    <property type="molecule type" value="Genomic_DNA"/>
</dbReference>
<accession>A0AAE1QG74</accession>
<organism evidence="1 2">
    <name type="scientific">Petrolisthes manimaculis</name>
    <dbReference type="NCBI Taxonomy" id="1843537"/>
    <lineage>
        <taxon>Eukaryota</taxon>
        <taxon>Metazoa</taxon>
        <taxon>Ecdysozoa</taxon>
        <taxon>Arthropoda</taxon>
        <taxon>Crustacea</taxon>
        <taxon>Multicrustacea</taxon>
        <taxon>Malacostraca</taxon>
        <taxon>Eumalacostraca</taxon>
        <taxon>Eucarida</taxon>
        <taxon>Decapoda</taxon>
        <taxon>Pleocyemata</taxon>
        <taxon>Anomura</taxon>
        <taxon>Galatheoidea</taxon>
        <taxon>Porcellanidae</taxon>
        <taxon>Petrolisthes</taxon>
    </lineage>
</organism>
<evidence type="ECO:0000313" key="1">
    <source>
        <dbReference type="EMBL" id="KAK4325979.1"/>
    </source>
</evidence>